<keyword evidence="2" id="KW-0472">Membrane</keyword>
<accession>A0A1Y1U9I7</accession>
<dbReference type="GeneID" id="33555498"/>
<feature type="transmembrane region" description="Helical" evidence="2">
    <location>
        <begin position="6"/>
        <end position="28"/>
    </location>
</feature>
<dbReference type="STRING" id="4999.A0A1Y1U9I7"/>
<keyword evidence="4" id="KW-1185">Reference proteome</keyword>
<feature type="transmembrane region" description="Helical" evidence="2">
    <location>
        <begin position="107"/>
        <end position="125"/>
    </location>
</feature>
<keyword evidence="2" id="KW-0812">Transmembrane</keyword>
<evidence type="ECO:0000313" key="3">
    <source>
        <dbReference type="EMBL" id="ORX33755.1"/>
    </source>
</evidence>
<dbReference type="EMBL" id="NBSH01000017">
    <property type="protein sequence ID" value="ORX33755.1"/>
    <property type="molecule type" value="Genomic_DNA"/>
</dbReference>
<gene>
    <name evidence="3" type="ORF">BD324DRAFT_584583</name>
</gene>
<dbReference type="AlphaFoldDB" id="A0A1Y1U9I7"/>
<feature type="transmembrane region" description="Helical" evidence="2">
    <location>
        <begin position="197"/>
        <end position="217"/>
    </location>
</feature>
<feature type="transmembrane region" description="Helical" evidence="2">
    <location>
        <begin position="131"/>
        <end position="151"/>
    </location>
</feature>
<evidence type="ECO:0000256" key="2">
    <source>
        <dbReference type="SAM" id="Phobius"/>
    </source>
</evidence>
<dbReference type="RefSeq" id="XP_021868054.1">
    <property type="nucleotide sequence ID" value="XM_022013690.1"/>
</dbReference>
<feature type="transmembrane region" description="Helical" evidence="2">
    <location>
        <begin position="78"/>
        <end position="100"/>
    </location>
</feature>
<sequence>MSLPTSAIMPVSIYTCLCAAYCIFAPFFSTTRKRAYILSVISSSIMSSVSLPYVYLYLRYGLHGAYKMSQNGWLEELGRFATAFFGTYLFADLTLGYLMYKSEIGLLTGWVHHTVYIGLMIYLNMVSESPVFLIAGIMEVPTLDLGLSNLFPQVRNDVRFLSSFFIIRIVFNLYFALDCARPSSRVIFDNAWMPTVMLSLALCLHVMWFKGGIVGYLKRQSKTSKSGSTSAVSEIMENPGLSIPATDSCPESPEDSPLITPHTIPLTPSASATSQKDNSFFPNLSSLPNLANIPHLGQLPTVSIPNLPTLAELTTALNNHREHMNFGFKDAVKSRIGEQRERFAGLTANRGINLNLGGALGNMGLRGRPGSKGISQREYEAGQGIEVVGVDDLLGH</sequence>
<organism evidence="3 4">
    <name type="scientific">Kockovaella imperatae</name>
    <dbReference type="NCBI Taxonomy" id="4999"/>
    <lineage>
        <taxon>Eukaryota</taxon>
        <taxon>Fungi</taxon>
        <taxon>Dikarya</taxon>
        <taxon>Basidiomycota</taxon>
        <taxon>Agaricomycotina</taxon>
        <taxon>Tremellomycetes</taxon>
        <taxon>Tremellales</taxon>
        <taxon>Cuniculitremaceae</taxon>
        <taxon>Kockovaella</taxon>
    </lineage>
</organism>
<feature type="region of interest" description="Disordered" evidence="1">
    <location>
        <begin position="239"/>
        <end position="277"/>
    </location>
</feature>
<dbReference type="Proteomes" id="UP000193218">
    <property type="component" value="Unassembled WGS sequence"/>
</dbReference>
<reference evidence="3 4" key="1">
    <citation type="submission" date="2017-03" db="EMBL/GenBank/DDBJ databases">
        <title>Widespread Adenine N6-methylation of Active Genes in Fungi.</title>
        <authorList>
            <consortium name="DOE Joint Genome Institute"/>
            <person name="Mondo S.J."/>
            <person name="Dannebaum R.O."/>
            <person name="Kuo R.C."/>
            <person name="Louie K.B."/>
            <person name="Bewick A.J."/>
            <person name="Labutti K."/>
            <person name="Haridas S."/>
            <person name="Kuo A."/>
            <person name="Salamov A."/>
            <person name="Ahrendt S.R."/>
            <person name="Lau R."/>
            <person name="Bowen B.P."/>
            <person name="Lipzen A."/>
            <person name="Sullivan W."/>
            <person name="Andreopoulos W.B."/>
            <person name="Clum A."/>
            <person name="Lindquist E."/>
            <person name="Daum C."/>
            <person name="Northen T.R."/>
            <person name="Ramamoorthy G."/>
            <person name="Schmitz R.J."/>
            <person name="Gryganskyi A."/>
            <person name="Culley D."/>
            <person name="Magnuson J."/>
            <person name="James T.Y."/>
            <person name="O'Malley M.A."/>
            <person name="Stajich J.E."/>
            <person name="Spatafora J.W."/>
            <person name="Visel A."/>
            <person name="Grigoriev I.V."/>
        </authorList>
    </citation>
    <scope>NUCLEOTIDE SEQUENCE [LARGE SCALE GENOMIC DNA]</scope>
    <source>
        <strain evidence="3 4">NRRL Y-17943</strain>
    </source>
</reference>
<feature type="compositionally biased region" description="Low complexity" evidence="1">
    <location>
        <begin position="257"/>
        <end position="268"/>
    </location>
</feature>
<feature type="transmembrane region" description="Helical" evidence="2">
    <location>
        <begin position="158"/>
        <end position="177"/>
    </location>
</feature>
<evidence type="ECO:0008006" key="5">
    <source>
        <dbReference type="Google" id="ProtNLM"/>
    </source>
</evidence>
<name>A0A1Y1U9I7_9TREE</name>
<evidence type="ECO:0000313" key="4">
    <source>
        <dbReference type="Proteomes" id="UP000193218"/>
    </source>
</evidence>
<feature type="transmembrane region" description="Helical" evidence="2">
    <location>
        <begin position="35"/>
        <end position="58"/>
    </location>
</feature>
<proteinExistence type="predicted"/>
<protein>
    <recommendedName>
        <fullName evidence="5">TLC domain-domain-containing protein</fullName>
    </recommendedName>
</protein>
<evidence type="ECO:0000256" key="1">
    <source>
        <dbReference type="SAM" id="MobiDB-lite"/>
    </source>
</evidence>
<dbReference type="OrthoDB" id="341353at2759"/>
<keyword evidence="2" id="KW-1133">Transmembrane helix</keyword>
<dbReference type="InParanoid" id="A0A1Y1U9I7"/>
<comment type="caution">
    <text evidence="3">The sequence shown here is derived from an EMBL/GenBank/DDBJ whole genome shotgun (WGS) entry which is preliminary data.</text>
</comment>